<accession>A0ACB7TBB5</accession>
<proteinExistence type="predicted"/>
<dbReference type="Proteomes" id="UP000821845">
    <property type="component" value="Chromosome 10"/>
</dbReference>
<evidence type="ECO:0000313" key="2">
    <source>
        <dbReference type="Proteomes" id="UP000821845"/>
    </source>
</evidence>
<organism evidence="1 2">
    <name type="scientific">Hyalomma asiaticum</name>
    <name type="common">Tick</name>
    <dbReference type="NCBI Taxonomy" id="266040"/>
    <lineage>
        <taxon>Eukaryota</taxon>
        <taxon>Metazoa</taxon>
        <taxon>Ecdysozoa</taxon>
        <taxon>Arthropoda</taxon>
        <taxon>Chelicerata</taxon>
        <taxon>Arachnida</taxon>
        <taxon>Acari</taxon>
        <taxon>Parasitiformes</taxon>
        <taxon>Ixodida</taxon>
        <taxon>Ixodoidea</taxon>
        <taxon>Ixodidae</taxon>
        <taxon>Hyalomminae</taxon>
        <taxon>Hyalomma</taxon>
    </lineage>
</organism>
<dbReference type="EMBL" id="CM023490">
    <property type="protein sequence ID" value="KAH6942159.1"/>
    <property type="molecule type" value="Genomic_DNA"/>
</dbReference>
<reference evidence="1" key="1">
    <citation type="submission" date="2020-05" db="EMBL/GenBank/DDBJ databases">
        <title>Large-scale comparative analyses of tick genomes elucidate their genetic diversity and vector capacities.</title>
        <authorList>
            <person name="Jia N."/>
            <person name="Wang J."/>
            <person name="Shi W."/>
            <person name="Du L."/>
            <person name="Sun Y."/>
            <person name="Zhan W."/>
            <person name="Jiang J."/>
            <person name="Wang Q."/>
            <person name="Zhang B."/>
            <person name="Ji P."/>
            <person name="Sakyi L.B."/>
            <person name="Cui X."/>
            <person name="Yuan T."/>
            <person name="Jiang B."/>
            <person name="Yang W."/>
            <person name="Lam T.T.-Y."/>
            <person name="Chang Q."/>
            <person name="Ding S."/>
            <person name="Wang X."/>
            <person name="Zhu J."/>
            <person name="Ruan X."/>
            <person name="Zhao L."/>
            <person name="Wei J."/>
            <person name="Que T."/>
            <person name="Du C."/>
            <person name="Cheng J."/>
            <person name="Dai P."/>
            <person name="Han X."/>
            <person name="Huang E."/>
            <person name="Gao Y."/>
            <person name="Liu J."/>
            <person name="Shao H."/>
            <person name="Ye R."/>
            <person name="Li L."/>
            <person name="Wei W."/>
            <person name="Wang X."/>
            <person name="Wang C."/>
            <person name="Yang T."/>
            <person name="Huo Q."/>
            <person name="Li W."/>
            <person name="Guo W."/>
            <person name="Chen H."/>
            <person name="Zhou L."/>
            <person name="Ni X."/>
            <person name="Tian J."/>
            <person name="Zhou Y."/>
            <person name="Sheng Y."/>
            <person name="Liu T."/>
            <person name="Pan Y."/>
            <person name="Xia L."/>
            <person name="Li J."/>
            <person name="Zhao F."/>
            <person name="Cao W."/>
        </authorList>
    </citation>
    <scope>NUCLEOTIDE SEQUENCE</scope>
    <source>
        <strain evidence="1">Hyas-2018</strain>
    </source>
</reference>
<gene>
    <name evidence="1" type="ORF">HPB50_001506</name>
</gene>
<keyword evidence="2" id="KW-1185">Reference proteome</keyword>
<comment type="caution">
    <text evidence="1">The sequence shown here is derived from an EMBL/GenBank/DDBJ whole genome shotgun (WGS) entry which is preliminary data.</text>
</comment>
<protein>
    <submittedName>
        <fullName evidence="1">Uncharacterized protein</fullName>
    </submittedName>
</protein>
<name>A0ACB7TBB5_HYAAI</name>
<sequence length="90" mass="10347">MYCDPNCDSYQVPATMEHILWECPIHESSRAAFTKRARCTLPQLRRDEAETIHWVLQDPLLKARLNIWRNALSTTVIPCPAITRTTSPPV</sequence>
<evidence type="ECO:0000313" key="1">
    <source>
        <dbReference type="EMBL" id="KAH6942159.1"/>
    </source>
</evidence>